<evidence type="ECO:0000313" key="3">
    <source>
        <dbReference type="WBParaSite" id="PSAMB.scaffold10022size4420.g32966.t1"/>
    </source>
</evidence>
<feature type="compositionally biased region" description="Polar residues" evidence="1">
    <location>
        <begin position="76"/>
        <end position="96"/>
    </location>
</feature>
<sequence>MHIDNDIRWINCNCDSYRNFDSYRNCDKHGNRDSYYDRHCDCDKHCNCDSYRNCDGYLYNIYNRKHNNTIVNSSFGTRSSAGPANRSRGSAPTTYSPLHEGSRCQQRSIRGREFDIARGLPIIVHRSRRSAIFSRLRERKDDGELE</sequence>
<name>A0A914UHQ9_9BILA</name>
<feature type="region of interest" description="Disordered" evidence="1">
    <location>
        <begin position="76"/>
        <end position="103"/>
    </location>
</feature>
<organism evidence="2 3">
    <name type="scientific">Plectus sambesii</name>
    <dbReference type="NCBI Taxonomy" id="2011161"/>
    <lineage>
        <taxon>Eukaryota</taxon>
        <taxon>Metazoa</taxon>
        <taxon>Ecdysozoa</taxon>
        <taxon>Nematoda</taxon>
        <taxon>Chromadorea</taxon>
        <taxon>Plectida</taxon>
        <taxon>Plectina</taxon>
        <taxon>Plectoidea</taxon>
        <taxon>Plectidae</taxon>
        <taxon>Plectus</taxon>
    </lineage>
</organism>
<evidence type="ECO:0000313" key="2">
    <source>
        <dbReference type="Proteomes" id="UP000887566"/>
    </source>
</evidence>
<reference evidence="3" key="1">
    <citation type="submission" date="2022-11" db="UniProtKB">
        <authorList>
            <consortium name="WormBaseParasite"/>
        </authorList>
    </citation>
    <scope>IDENTIFICATION</scope>
</reference>
<accession>A0A914UHQ9</accession>
<keyword evidence="2" id="KW-1185">Reference proteome</keyword>
<protein>
    <submittedName>
        <fullName evidence="3">Uncharacterized protein</fullName>
    </submittedName>
</protein>
<dbReference type="AlphaFoldDB" id="A0A914UHQ9"/>
<evidence type="ECO:0000256" key="1">
    <source>
        <dbReference type="SAM" id="MobiDB-lite"/>
    </source>
</evidence>
<dbReference type="WBParaSite" id="PSAMB.scaffold10022size4420.g32966.t1">
    <property type="protein sequence ID" value="PSAMB.scaffold10022size4420.g32966.t1"/>
    <property type="gene ID" value="PSAMB.scaffold10022size4420.g32966"/>
</dbReference>
<dbReference type="Proteomes" id="UP000887566">
    <property type="component" value="Unplaced"/>
</dbReference>
<proteinExistence type="predicted"/>